<organism evidence="1 2">
    <name type="scientific">Chitinophaga caseinilytica</name>
    <dbReference type="NCBI Taxonomy" id="2267521"/>
    <lineage>
        <taxon>Bacteria</taxon>
        <taxon>Pseudomonadati</taxon>
        <taxon>Bacteroidota</taxon>
        <taxon>Chitinophagia</taxon>
        <taxon>Chitinophagales</taxon>
        <taxon>Chitinophagaceae</taxon>
        <taxon>Chitinophaga</taxon>
    </lineage>
</organism>
<evidence type="ECO:0000313" key="1">
    <source>
        <dbReference type="EMBL" id="WZN48972.1"/>
    </source>
</evidence>
<accession>A0ABZ2ZB64</accession>
<evidence type="ECO:0000313" key="2">
    <source>
        <dbReference type="Proteomes" id="UP001449657"/>
    </source>
</evidence>
<protein>
    <submittedName>
        <fullName evidence="1">DUF4843 domain-containing protein</fullName>
    </submittedName>
</protein>
<gene>
    <name evidence="1" type="ORF">WJU22_12415</name>
</gene>
<dbReference type="EMBL" id="CP150096">
    <property type="protein sequence ID" value="WZN48972.1"/>
    <property type="molecule type" value="Genomic_DNA"/>
</dbReference>
<dbReference type="PROSITE" id="PS51257">
    <property type="entry name" value="PROKAR_LIPOPROTEIN"/>
    <property type="match status" value="1"/>
</dbReference>
<dbReference type="InterPro" id="IPR032299">
    <property type="entry name" value="DUF4843"/>
</dbReference>
<dbReference type="Pfam" id="PF16132">
    <property type="entry name" value="DUF4843"/>
    <property type="match status" value="1"/>
</dbReference>
<sequence>MKKITKITIWLLAAGWLAGCDKKEELVYQSADGVYFDFAESDLTHQRIDSVIYSFALFPELATDTILLPVRVSGNRTGAARKVKVVLIADKTTAQAGLHYKALAAEYVLPADSGRLDIPVVLYNTDPLLAEKAVKLMLQLKPSADFGTTIPKLDTAKIIFSNRLEKPLWWEIWQGELGEYSRVKHELFIRVSGTNKLTEDRADWQATPKVLYHTRRFRSFLTNPQTWVADNPAEGYVITPGANGTLEFYHSGNTAKKFVLTLNPADGRYYFTDEDGDPVI</sequence>
<keyword evidence="2" id="KW-1185">Reference proteome</keyword>
<dbReference type="RefSeq" id="WP_341843547.1">
    <property type="nucleotide sequence ID" value="NZ_CP149792.1"/>
</dbReference>
<dbReference type="Proteomes" id="UP001449657">
    <property type="component" value="Chromosome"/>
</dbReference>
<proteinExistence type="predicted"/>
<name>A0ABZ2ZB64_9BACT</name>
<reference evidence="1 2" key="1">
    <citation type="submission" date="2024-03" db="EMBL/GenBank/DDBJ databases">
        <title>Chitinophaga caseinilytica sp. nov., a casein hydrolysing bacterium isolated from forest soil.</title>
        <authorList>
            <person name="Lee D.S."/>
            <person name="Han D.M."/>
            <person name="Baek J.H."/>
            <person name="Choi D.G."/>
            <person name="Jeon J.H."/>
            <person name="Jeon C.O."/>
        </authorList>
    </citation>
    <scope>NUCLEOTIDE SEQUENCE [LARGE SCALE GENOMIC DNA]</scope>
    <source>
        <strain evidence="1 2">KACC 19118</strain>
    </source>
</reference>